<dbReference type="InterPro" id="IPR011032">
    <property type="entry name" value="GroES-like_sf"/>
</dbReference>
<dbReference type="EMBL" id="CP078076">
    <property type="protein sequence ID" value="UPL10831.1"/>
    <property type="molecule type" value="Genomic_DNA"/>
</dbReference>
<comment type="cofactor">
    <cofactor evidence="1">
        <name>Zn(2+)</name>
        <dbReference type="ChEBI" id="CHEBI:29105"/>
    </cofactor>
</comment>
<evidence type="ECO:0000313" key="5">
    <source>
        <dbReference type="EMBL" id="UPL10831.1"/>
    </source>
</evidence>
<protein>
    <submittedName>
        <fullName evidence="5">Alcohol dehydrogenase catalytic domain-containing protein</fullName>
    </submittedName>
</protein>
<dbReference type="InterPro" id="IPR013149">
    <property type="entry name" value="ADH-like_C"/>
</dbReference>
<evidence type="ECO:0000256" key="1">
    <source>
        <dbReference type="ARBA" id="ARBA00001947"/>
    </source>
</evidence>
<dbReference type="SUPFAM" id="SSF50129">
    <property type="entry name" value="GroES-like"/>
    <property type="match status" value="1"/>
</dbReference>
<keyword evidence="6" id="KW-1185">Reference proteome</keyword>
<dbReference type="InterPro" id="IPR050129">
    <property type="entry name" value="Zn_alcohol_dh"/>
</dbReference>
<dbReference type="Gene3D" id="3.40.50.720">
    <property type="entry name" value="NAD(P)-binding Rossmann-like Domain"/>
    <property type="match status" value="1"/>
</dbReference>
<keyword evidence="2" id="KW-0560">Oxidoreductase</keyword>
<feature type="domain" description="Alcohol dehydrogenase-like N-terminal" evidence="4">
    <location>
        <begin position="24"/>
        <end position="130"/>
    </location>
</feature>
<dbReference type="Pfam" id="PF08240">
    <property type="entry name" value="ADH_N"/>
    <property type="match status" value="1"/>
</dbReference>
<evidence type="ECO:0000259" key="3">
    <source>
        <dbReference type="Pfam" id="PF00107"/>
    </source>
</evidence>
<accession>A0ABY4IDM9</accession>
<dbReference type="InterPro" id="IPR013154">
    <property type="entry name" value="ADH-like_N"/>
</dbReference>
<dbReference type="RefSeq" id="WP_247982646.1">
    <property type="nucleotide sequence ID" value="NZ_CP078076.1"/>
</dbReference>
<feature type="domain" description="Alcohol dehydrogenase-like C-terminal" evidence="3">
    <location>
        <begin position="168"/>
        <end position="293"/>
    </location>
</feature>
<dbReference type="Pfam" id="PF00107">
    <property type="entry name" value="ADH_zinc_N"/>
    <property type="match status" value="1"/>
</dbReference>
<dbReference type="PANTHER" id="PTHR43401:SF2">
    <property type="entry name" value="L-THREONINE 3-DEHYDROGENASE"/>
    <property type="match status" value="1"/>
</dbReference>
<name>A0ABY4IDM9_9MICO</name>
<dbReference type="SUPFAM" id="SSF51735">
    <property type="entry name" value="NAD(P)-binding Rossmann-fold domains"/>
    <property type="match status" value="1"/>
</dbReference>
<gene>
    <name evidence="5" type="ORF">KV394_06815</name>
</gene>
<evidence type="ECO:0000313" key="6">
    <source>
        <dbReference type="Proteomes" id="UP000831467"/>
    </source>
</evidence>
<reference evidence="5 6" key="1">
    <citation type="submission" date="2021-06" db="EMBL/GenBank/DDBJ databases">
        <title>Genome-based taxonomic framework of Microbacterium strains isolated from marine environment, the description of four new species and reclassification of four preexisting species.</title>
        <authorList>
            <person name="Lee S.D."/>
            <person name="Kim S.-M."/>
            <person name="Byeon Y.-S."/>
            <person name="Yang H.L."/>
            <person name="Kim I.S."/>
        </authorList>
    </citation>
    <scope>NUCLEOTIDE SEQUENCE [LARGE SCALE GENOMIC DNA]</scope>
    <source>
        <strain evidence="5 6">SSW1-51</strain>
    </source>
</reference>
<dbReference type="InterPro" id="IPR036291">
    <property type="entry name" value="NAD(P)-bd_dom_sf"/>
</dbReference>
<evidence type="ECO:0000256" key="2">
    <source>
        <dbReference type="ARBA" id="ARBA00023002"/>
    </source>
</evidence>
<dbReference type="PANTHER" id="PTHR43401">
    <property type="entry name" value="L-THREONINE 3-DEHYDROGENASE"/>
    <property type="match status" value="1"/>
</dbReference>
<proteinExistence type="predicted"/>
<organism evidence="5 6">
    <name type="scientific">Microbacterium sufflavum</name>
    <dbReference type="NCBI Taxonomy" id="2851649"/>
    <lineage>
        <taxon>Bacteria</taxon>
        <taxon>Bacillati</taxon>
        <taxon>Actinomycetota</taxon>
        <taxon>Actinomycetes</taxon>
        <taxon>Micrococcales</taxon>
        <taxon>Microbacteriaceae</taxon>
        <taxon>Microbacterium</taxon>
    </lineage>
</organism>
<dbReference type="Gene3D" id="3.90.180.10">
    <property type="entry name" value="Medium-chain alcohol dehydrogenases, catalytic domain"/>
    <property type="match status" value="1"/>
</dbReference>
<evidence type="ECO:0000259" key="4">
    <source>
        <dbReference type="Pfam" id="PF08240"/>
    </source>
</evidence>
<sequence>MRAAIWEGPDLVRIADAPRPALRAGESLVHVELTGLCGTDFSILHGTHPRAAAPLIPGHEVTGRVVSGDDPELHGRRVAVLPLLSCGTCTPCRDGLAHVCERLGLYGIDEPGGLAEFAAFPHDRLFPVDDAVPVRTAALIEPLAVAVHAVRRSGLTGGETVAVFGAGPIGILTALVAQHYGARRILVVEPGDDRRALAETLGFETLPATDDAAEAIRAAIPGGARIVFDSAAHPSVARQLPRAAAVRGTIVLVGVYKKPVELDLQAVTFTEQTLVGVRVYTTADFRDAVGLVESDALGLERLPVSVYDLAETTQAFAEATSAGAALKVLVAPDTVAAAEAQR</sequence>
<dbReference type="Proteomes" id="UP000831467">
    <property type="component" value="Chromosome"/>
</dbReference>